<organism evidence="1 2">
    <name type="scientific">Botryotinia fuckeliana (strain T4)</name>
    <name type="common">Noble rot fungus</name>
    <name type="synonym">Botrytis cinerea</name>
    <dbReference type="NCBI Taxonomy" id="999810"/>
    <lineage>
        <taxon>Eukaryota</taxon>
        <taxon>Fungi</taxon>
        <taxon>Dikarya</taxon>
        <taxon>Ascomycota</taxon>
        <taxon>Pezizomycotina</taxon>
        <taxon>Leotiomycetes</taxon>
        <taxon>Helotiales</taxon>
        <taxon>Sclerotiniaceae</taxon>
        <taxon>Botrytis</taxon>
    </lineage>
</organism>
<accession>G2XR12</accession>
<dbReference type="AlphaFoldDB" id="G2XR12"/>
<dbReference type="HOGENOM" id="CLU_2793679_0_0_1"/>
<proteinExistence type="predicted"/>
<dbReference type="InParanoid" id="G2XR12"/>
<protein>
    <submittedName>
        <fullName evidence="1">Uncharacterized protein</fullName>
    </submittedName>
</protein>
<reference evidence="2" key="1">
    <citation type="journal article" date="2011" name="PLoS Genet.">
        <title>Genomic analysis of the necrotrophic fungal pathogens Sclerotinia sclerotiorum and Botrytis cinerea.</title>
        <authorList>
            <person name="Amselem J."/>
            <person name="Cuomo C.A."/>
            <person name="van Kan J.A."/>
            <person name="Viaud M."/>
            <person name="Benito E.P."/>
            <person name="Couloux A."/>
            <person name="Coutinho P.M."/>
            <person name="de Vries R.P."/>
            <person name="Dyer P.S."/>
            <person name="Fillinger S."/>
            <person name="Fournier E."/>
            <person name="Gout L."/>
            <person name="Hahn M."/>
            <person name="Kohn L."/>
            <person name="Lapalu N."/>
            <person name="Plummer K.M."/>
            <person name="Pradier J.M."/>
            <person name="Quevillon E."/>
            <person name="Sharon A."/>
            <person name="Simon A."/>
            <person name="ten Have A."/>
            <person name="Tudzynski B."/>
            <person name="Tudzynski P."/>
            <person name="Wincker P."/>
            <person name="Andrew M."/>
            <person name="Anthouard V."/>
            <person name="Beever R.E."/>
            <person name="Beffa R."/>
            <person name="Benoit I."/>
            <person name="Bouzid O."/>
            <person name="Brault B."/>
            <person name="Chen Z."/>
            <person name="Choquer M."/>
            <person name="Collemare J."/>
            <person name="Cotton P."/>
            <person name="Danchin E.G."/>
            <person name="Da Silva C."/>
            <person name="Gautier A."/>
            <person name="Giraud C."/>
            <person name="Giraud T."/>
            <person name="Gonzalez C."/>
            <person name="Grossetete S."/>
            <person name="Guldener U."/>
            <person name="Henrissat B."/>
            <person name="Howlett B.J."/>
            <person name="Kodira C."/>
            <person name="Kretschmer M."/>
            <person name="Lappartient A."/>
            <person name="Leroch M."/>
            <person name="Levis C."/>
            <person name="Mauceli E."/>
            <person name="Neuveglise C."/>
            <person name="Oeser B."/>
            <person name="Pearson M."/>
            <person name="Poulain J."/>
            <person name="Poussereau N."/>
            <person name="Quesneville H."/>
            <person name="Rascle C."/>
            <person name="Schumacher J."/>
            <person name="Segurens B."/>
            <person name="Sexton A."/>
            <person name="Silva E."/>
            <person name="Sirven C."/>
            <person name="Soanes D.M."/>
            <person name="Talbot N.J."/>
            <person name="Templeton M."/>
            <person name="Yandava C."/>
            <person name="Yarden O."/>
            <person name="Zeng Q."/>
            <person name="Rollins J.A."/>
            <person name="Lebrun M.H."/>
            <person name="Dickman M."/>
        </authorList>
    </citation>
    <scope>NUCLEOTIDE SEQUENCE [LARGE SCALE GENOMIC DNA]</scope>
    <source>
        <strain evidence="2">T4</strain>
    </source>
</reference>
<name>G2XR12_BOTF4</name>
<dbReference type="EMBL" id="FQ790255">
    <property type="protein sequence ID" value="CCD43180.1"/>
    <property type="molecule type" value="Genomic_DNA"/>
</dbReference>
<sequence length="68" mass="8303">MYSIQCQRDHRIPPKPQYSQHFDGQYYRLDSLCNASTSSTWLGIDWFCHQKTPPSMPREHQRSRYERR</sequence>
<dbReference type="Proteomes" id="UP000008177">
    <property type="component" value="Unplaced contigs"/>
</dbReference>
<evidence type="ECO:0000313" key="2">
    <source>
        <dbReference type="Proteomes" id="UP000008177"/>
    </source>
</evidence>
<gene>
    <name evidence="1" type="ORF">BofuT4_uP012890.1</name>
</gene>
<evidence type="ECO:0000313" key="1">
    <source>
        <dbReference type="EMBL" id="CCD43180.1"/>
    </source>
</evidence>